<keyword evidence="1" id="KW-0175">Coiled coil</keyword>
<gene>
    <name evidence="3" type="ORF">K490DRAFT_61861</name>
</gene>
<feature type="compositionally biased region" description="Polar residues" evidence="2">
    <location>
        <begin position="1"/>
        <end position="17"/>
    </location>
</feature>
<evidence type="ECO:0000256" key="1">
    <source>
        <dbReference type="SAM" id="Coils"/>
    </source>
</evidence>
<dbReference type="EMBL" id="ML978712">
    <property type="protein sequence ID" value="KAF2090542.1"/>
    <property type="molecule type" value="Genomic_DNA"/>
</dbReference>
<feature type="compositionally biased region" description="Basic and acidic residues" evidence="2">
    <location>
        <begin position="219"/>
        <end position="235"/>
    </location>
</feature>
<feature type="region of interest" description="Disordered" evidence="2">
    <location>
        <begin position="1"/>
        <end position="26"/>
    </location>
</feature>
<feature type="compositionally biased region" description="Basic and acidic residues" evidence="2">
    <location>
        <begin position="316"/>
        <end position="348"/>
    </location>
</feature>
<name>A0A9P4I1L3_9PEZI</name>
<reference evidence="3" key="1">
    <citation type="journal article" date="2020" name="Stud. Mycol.">
        <title>101 Dothideomycetes genomes: a test case for predicting lifestyles and emergence of pathogens.</title>
        <authorList>
            <person name="Haridas S."/>
            <person name="Albert R."/>
            <person name="Binder M."/>
            <person name="Bloem J."/>
            <person name="Labutti K."/>
            <person name="Salamov A."/>
            <person name="Andreopoulos B."/>
            <person name="Baker S."/>
            <person name="Barry K."/>
            <person name="Bills G."/>
            <person name="Bluhm B."/>
            <person name="Cannon C."/>
            <person name="Castanera R."/>
            <person name="Culley D."/>
            <person name="Daum C."/>
            <person name="Ezra D."/>
            <person name="Gonzalez J."/>
            <person name="Henrissat B."/>
            <person name="Kuo A."/>
            <person name="Liang C."/>
            <person name="Lipzen A."/>
            <person name="Lutzoni F."/>
            <person name="Magnuson J."/>
            <person name="Mondo S."/>
            <person name="Nolan M."/>
            <person name="Ohm R."/>
            <person name="Pangilinan J."/>
            <person name="Park H.-J."/>
            <person name="Ramirez L."/>
            <person name="Alfaro M."/>
            <person name="Sun H."/>
            <person name="Tritt A."/>
            <person name="Yoshinaga Y."/>
            <person name="Zwiers L.-H."/>
            <person name="Turgeon B."/>
            <person name="Goodwin S."/>
            <person name="Spatafora J."/>
            <person name="Crous P."/>
            <person name="Grigoriev I."/>
        </authorList>
    </citation>
    <scope>NUCLEOTIDE SEQUENCE</scope>
    <source>
        <strain evidence="3">CBS 121410</strain>
    </source>
</reference>
<accession>A0A9P4I1L3</accession>
<evidence type="ECO:0000313" key="3">
    <source>
        <dbReference type="EMBL" id="KAF2090542.1"/>
    </source>
</evidence>
<proteinExistence type="predicted"/>
<evidence type="ECO:0000313" key="4">
    <source>
        <dbReference type="Proteomes" id="UP000799776"/>
    </source>
</evidence>
<feature type="region of interest" description="Disordered" evidence="2">
    <location>
        <begin position="212"/>
        <end position="348"/>
    </location>
</feature>
<comment type="caution">
    <text evidence="3">The sequence shown here is derived from an EMBL/GenBank/DDBJ whole genome shotgun (WGS) entry which is preliminary data.</text>
</comment>
<organism evidence="3 4">
    <name type="scientific">Saccharata proteae CBS 121410</name>
    <dbReference type="NCBI Taxonomy" id="1314787"/>
    <lineage>
        <taxon>Eukaryota</taxon>
        <taxon>Fungi</taxon>
        <taxon>Dikarya</taxon>
        <taxon>Ascomycota</taxon>
        <taxon>Pezizomycotina</taxon>
        <taxon>Dothideomycetes</taxon>
        <taxon>Dothideomycetes incertae sedis</taxon>
        <taxon>Botryosphaeriales</taxon>
        <taxon>Saccharataceae</taxon>
        <taxon>Saccharata</taxon>
    </lineage>
</organism>
<keyword evidence="4" id="KW-1185">Reference proteome</keyword>
<dbReference type="AlphaFoldDB" id="A0A9P4I1L3"/>
<feature type="compositionally biased region" description="Polar residues" evidence="2">
    <location>
        <begin position="292"/>
        <end position="306"/>
    </location>
</feature>
<feature type="coiled-coil region" evidence="1">
    <location>
        <begin position="128"/>
        <end position="158"/>
    </location>
</feature>
<protein>
    <submittedName>
        <fullName evidence="3">Uncharacterized protein</fullName>
    </submittedName>
</protein>
<sequence>MSSSQNHQRATNTQSRHPNFKDLPAGHPLEDALDKYRICAQRGDHVENGYQTLRHTYQGFAEHIRRDVTKDSMNRFIAYCVLDGRETNAESKKVRTAYLSEHREADNLLKTISRRAQLNKVDGIDGLIIAVEDSLEIAEKNQELLEEAIRRMAEQDRTRTETIRLNSHRADLEKSLLEKAILMTTVFNDTFDALAEGNSLAISLRGSLRKFANKSPNHQTHDRESYGCNRKHDNQGRSQSPDKSGRREDNAASEARWGERARAHFWTREAHGQRANGTGSRPSKSSREYPRGTSTHESQKQANARSENARAGLWAKKHEEADTGHGSEQRKDAHQHGRARRSYEDEYL</sequence>
<evidence type="ECO:0000256" key="2">
    <source>
        <dbReference type="SAM" id="MobiDB-lite"/>
    </source>
</evidence>
<feature type="compositionally biased region" description="Basic and acidic residues" evidence="2">
    <location>
        <begin position="243"/>
        <end position="272"/>
    </location>
</feature>
<dbReference type="Proteomes" id="UP000799776">
    <property type="component" value="Unassembled WGS sequence"/>
</dbReference>